<name>A0A0E9W5W3_ANGAN</name>
<protein>
    <submittedName>
        <fullName evidence="1">Uncharacterized protein</fullName>
    </submittedName>
</protein>
<evidence type="ECO:0000313" key="1">
    <source>
        <dbReference type="EMBL" id="JAH85732.1"/>
    </source>
</evidence>
<organism evidence="1">
    <name type="scientific">Anguilla anguilla</name>
    <name type="common">European freshwater eel</name>
    <name type="synonym">Muraena anguilla</name>
    <dbReference type="NCBI Taxonomy" id="7936"/>
    <lineage>
        <taxon>Eukaryota</taxon>
        <taxon>Metazoa</taxon>
        <taxon>Chordata</taxon>
        <taxon>Craniata</taxon>
        <taxon>Vertebrata</taxon>
        <taxon>Euteleostomi</taxon>
        <taxon>Actinopterygii</taxon>
        <taxon>Neopterygii</taxon>
        <taxon>Teleostei</taxon>
        <taxon>Anguilliformes</taxon>
        <taxon>Anguillidae</taxon>
        <taxon>Anguilla</taxon>
    </lineage>
</organism>
<proteinExistence type="predicted"/>
<reference evidence="1" key="1">
    <citation type="submission" date="2014-11" db="EMBL/GenBank/DDBJ databases">
        <authorList>
            <person name="Amaro Gonzalez C."/>
        </authorList>
    </citation>
    <scope>NUCLEOTIDE SEQUENCE</scope>
</reference>
<reference evidence="1" key="2">
    <citation type="journal article" date="2015" name="Fish Shellfish Immunol.">
        <title>Early steps in the European eel (Anguilla anguilla)-Vibrio vulnificus interaction in the gills: Role of the RtxA13 toxin.</title>
        <authorList>
            <person name="Callol A."/>
            <person name="Pajuelo D."/>
            <person name="Ebbesson L."/>
            <person name="Teles M."/>
            <person name="MacKenzie S."/>
            <person name="Amaro C."/>
        </authorList>
    </citation>
    <scope>NUCLEOTIDE SEQUENCE</scope>
</reference>
<dbReference type="EMBL" id="GBXM01022845">
    <property type="protein sequence ID" value="JAH85732.1"/>
    <property type="molecule type" value="Transcribed_RNA"/>
</dbReference>
<sequence length="25" mass="3069">MESHFEDFFLPHYITSQAFSRLLRP</sequence>
<dbReference type="AlphaFoldDB" id="A0A0E9W5W3"/>
<accession>A0A0E9W5W3</accession>